<comment type="caution">
    <text evidence="10">The sequence shown here is derived from an EMBL/GenBank/DDBJ whole genome shotgun (WGS) entry which is preliminary data.</text>
</comment>
<feature type="transmembrane region" description="Helical" evidence="7">
    <location>
        <begin position="825"/>
        <end position="850"/>
    </location>
</feature>
<dbReference type="InterPro" id="IPR000372">
    <property type="entry name" value="LRRNT"/>
</dbReference>
<keyword evidence="3" id="KW-0677">Repeat</keyword>
<dbReference type="InterPro" id="IPR003598">
    <property type="entry name" value="Ig_sub2"/>
</dbReference>
<evidence type="ECO:0000313" key="11">
    <source>
        <dbReference type="Proteomes" id="UP001208570"/>
    </source>
</evidence>
<name>A0AAD9MPN3_9ANNE</name>
<evidence type="ECO:0000256" key="1">
    <source>
        <dbReference type="ARBA" id="ARBA00022614"/>
    </source>
</evidence>
<dbReference type="SMART" id="SM00409">
    <property type="entry name" value="IG"/>
    <property type="match status" value="3"/>
</dbReference>
<dbReference type="Pfam" id="PF13306">
    <property type="entry name" value="LRR_5"/>
    <property type="match status" value="1"/>
</dbReference>
<evidence type="ECO:0000256" key="6">
    <source>
        <dbReference type="SAM" id="MobiDB-lite"/>
    </source>
</evidence>
<keyword evidence="7" id="KW-0812">Transmembrane</keyword>
<keyword evidence="11" id="KW-1185">Reference proteome</keyword>
<dbReference type="EMBL" id="JAODUP010001250">
    <property type="protein sequence ID" value="KAK2140785.1"/>
    <property type="molecule type" value="Genomic_DNA"/>
</dbReference>
<dbReference type="SUPFAM" id="SSF52058">
    <property type="entry name" value="L domain-like"/>
    <property type="match status" value="2"/>
</dbReference>
<dbReference type="SMART" id="SM00082">
    <property type="entry name" value="LRRCT"/>
    <property type="match status" value="1"/>
</dbReference>
<keyword evidence="2 8" id="KW-0732">Signal</keyword>
<feature type="compositionally biased region" description="Polar residues" evidence="6">
    <location>
        <begin position="939"/>
        <end position="957"/>
    </location>
</feature>
<reference evidence="10" key="1">
    <citation type="journal article" date="2023" name="Mol. Biol. Evol.">
        <title>Third-Generation Sequencing Reveals the Adaptive Role of the Epigenome in Three Deep-Sea Polychaetes.</title>
        <authorList>
            <person name="Perez M."/>
            <person name="Aroh O."/>
            <person name="Sun Y."/>
            <person name="Lan Y."/>
            <person name="Juniper S.K."/>
            <person name="Young C.R."/>
            <person name="Angers B."/>
            <person name="Qian P.Y."/>
        </authorList>
    </citation>
    <scope>NUCLEOTIDE SEQUENCE</scope>
    <source>
        <strain evidence="10">P08H-3</strain>
    </source>
</reference>
<dbReference type="InterPro" id="IPR000483">
    <property type="entry name" value="Cys-rich_flank_reg_C"/>
</dbReference>
<dbReference type="Pfam" id="PF01462">
    <property type="entry name" value="LRRNT"/>
    <property type="match status" value="1"/>
</dbReference>
<feature type="compositionally biased region" description="Low complexity" evidence="6">
    <location>
        <begin position="971"/>
        <end position="985"/>
    </location>
</feature>
<dbReference type="Pfam" id="PF07679">
    <property type="entry name" value="I-set"/>
    <property type="match status" value="2"/>
</dbReference>
<feature type="domain" description="Ig-like" evidence="9">
    <location>
        <begin position="706"/>
        <end position="792"/>
    </location>
</feature>
<dbReference type="FunFam" id="2.60.40.10:FF:000161">
    <property type="entry name" value="Leucine rich repeats and immunoglobulin like domains 2"/>
    <property type="match status" value="1"/>
</dbReference>
<dbReference type="PANTHER" id="PTHR45842:SF12">
    <property type="entry name" value="KEKKON 5, ISOFORM A"/>
    <property type="match status" value="1"/>
</dbReference>
<dbReference type="Pfam" id="PF13927">
    <property type="entry name" value="Ig_3"/>
    <property type="match status" value="1"/>
</dbReference>
<dbReference type="PROSITE" id="PS51450">
    <property type="entry name" value="LRR"/>
    <property type="match status" value="5"/>
</dbReference>
<feature type="signal peptide" evidence="8">
    <location>
        <begin position="1"/>
        <end position="28"/>
    </location>
</feature>
<dbReference type="PROSITE" id="PS50835">
    <property type="entry name" value="IG_LIKE"/>
    <property type="match status" value="3"/>
</dbReference>
<keyword evidence="1" id="KW-0433">Leucine-rich repeat</keyword>
<gene>
    <name evidence="10" type="ORF">LSH36_1249g00035</name>
</gene>
<evidence type="ECO:0000256" key="3">
    <source>
        <dbReference type="ARBA" id="ARBA00022737"/>
    </source>
</evidence>
<dbReference type="Proteomes" id="UP001208570">
    <property type="component" value="Unassembled WGS sequence"/>
</dbReference>
<evidence type="ECO:0000256" key="7">
    <source>
        <dbReference type="SAM" id="Phobius"/>
    </source>
</evidence>
<keyword evidence="7" id="KW-0472">Membrane</keyword>
<dbReference type="SMART" id="SM00013">
    <property type="entry name" value="LRRNT"/>
    <property type="match status" value="1"/>
</dbReference>
<dbReference type="SMART" id="SM00369">
    <property type="entry name" value="LRR_TYP"/>
    <property type="match status" value="15"/>
</dbReference>
<dbReference type="InterPro" id="IPR003599">
    <property type="entry name" value="Ig_sub"/>
</dbReference>
<evidence type="ECO:0000313" key="10">
    <source>
        <dbReference type="EMBL" id="KAK2140785.1"/>
    </source>
</evidence>
<evidence type="ECO:0000256" key="2">
    <source>
        <dbReference type="ARBA" id="ARBA00022729"/>
    </source>
</evidence>
<dbReference type="FunFam" id="2.60.40.10:FF:000150">
    <property type="entry name" value="Leucine rich repeats and immunoglobulin like domains 3"/>
    <property type="match status" value="1"/>
</dbReference>
<dbReference type="InterPro" id="IPR007110">
    <property type="entry name" value="Ig-like_dom"/>
</dbReference>
<dbReference type="FunFam" id="3.80.10.10:FF:000023">
    <property type="entry name" value="Leucine rich repeats and immunoglobulin like domains 3"/>
    <property type="match status" value="1"/>
</dbReference>
<dbReference type="Pfam" id="PF13855">
    <property type="entry name" value="LRR_8"/>
    <property type="match status" value="4"/>
</dbReference>
<dbReference type="Gene3D" id="3.80.10.10">
    <property type="entry name" value="Ribonuclease Inhibitor"/>
    <property type="match status" value="5"/>
</dbReference>
<dbReference type="InterPro" id="IPR013098">
    <property type="entry name" value="Ig_I-set"/>
</dbReference>
<feature type="region of interest" description="Disordered" evidence="6">
    <location>
        <begin position="857"/>
        <end position="893"/>
    </location>
</feature>
<dbReference type="InterPro" id="IPR036179">
    <property type="entry name" value="Ig-like_dom_sf"/>
</dbReference>
<feature type="region of interest" description="Disordered" evidence="6">
    <location>
        <begin position="931"/>
        <end position="985"/>
    </location>
</feature>
<feature type="domain" description="Ig-like" evidence="9">
    <location>
        <begin position="510"/>
        <end position="607"/>
    </location>
</feature>
<dbReference type="AlphaFoldDB" id="A0AAD9MPN3"/>
<dbReference type="PANTHER" id="PTHR45842">
    <property type="entry name" value="SYNAPTIC ADHESION-LIKE MOLECULE SALM"/>
    <property type="match status" value="1"/>
</dbReference>
<sequence>MAADLGWCCSLACSFVVYLFCVPSLAVAGSYQCPASCTCLGSLVDCSKRELTTVPDDLPTWVEILDLSSNKLASIGLLSSQSLINLEKLDLSNNELDTLNATTVADLPVLRELKLNYNHMNELPVLAQTVNITFLSVQHNNIESISAEALDRLPKLRTLDLGYNQIKQLTNDMFPLHPNLHQLYLNNNRIKKIDRGALKNVPNLQWLKLNKNKIRHLPKEVFANLTKLQDLELSRNRLQVIEGLTFKGLTSLVTLKLDRNTISDLMDGAFYGPGNIHNLILDHNNITSISKGWLYGLARLEVLELSHNDISNIEEDVWSYCHLLSRLDLSDNGLSLVTDRTFAGLGSLQHLLLDNNKMSYIASGAFHDLGSLQVLELDNNEISWTIEDMNGAFEGLSGLKRLSLRTNHIKLIAKRAFDGLEHLHELHLENNSLTSIQMNAFGEMKSLQEIHINTSSLVCDCQLAWLPHWLAQAGFQHSVTAKCVHPESLKGLSVMEVETEHFKCNDSPKPVIQGQPESQAALKGSNTSLECVSLSSDPSPLIVQWRKDNILIQKGHIENYERAPEEGIFELRSVLVIENIQDDDGGVYQCVVSNQLGTAYSAKAEVTVNVMPYFLKTPEDVTAPAGTTARLECLAMGHPTPRIAWKKDGGDNFPAARERRLLMMPTDDVFFITKVNLEDEGVYSCTAENNVGTVVANATLKVLKKPVFEHEMEDKIVELGSTAVLECMASGSPKPEVQWLKDDQPLHVTTRHFFTAENRLLVIYQTQELDAGVYTCRVSNTLAKEEGHSRLTVLSVDLGQVNPENPQSSTGESQCKGGIFGEDSMMTGIIIIAVVCCVVGTSLIWVIIIYKTRKRTEEYSSTPTDETTLPGEMPSTPYHSSDRDSNSPGILTASHLPSSFGRYPGMEVNAGFGYSPAKGVRMAAIFPSDVEDDDHRQSIPLTSDEQQPAESSDTSIQMLRRARHSTGSDTLHSSPSPHHSAHSLHSNRSAILHTFQPHLVTNGGTNGVARCQHPAMMSCDGCDPHRTVALVHSSRDRDRLR</sequence>
<evidence type="ECO:0000256" key="4">
    <source>
        <dbReference type="ARBA" id="ARBA00023157"/>
    </source>
</evidence>
<dbReference type="InterPro" id="IPR026906">
    <property type="entry name" value="LRR_5"/>
</dbReference>
<evidence type="ECO:0000256" key="8">
    <source>
        <dbReference type="SAM" id="SignalP"/>
    </source>
</evidence>
<evidence type="ECO:0000259" key="9">
    <source>
        <dbReference type="PROSITE" id="PS50835"/>
    </source>
</evidence>
<evidence type="ECO:0000256" key="5">
    <source>
        <dbReference type="ARBA" id="ARBA00023180"/>
    </source>
</evidence>
<keyword evidence="4" id="KW-1015">Disulfide bond</keyword>
<dbReference type="InterPro" id="IPR050467">
    <property type="entry name" value="LRFN"/>
</dbReference>
<dbReference type="InterPro" id="IPR032675">
    <property type="entry name" value="LRR_dom_sf"/>
</dbReference>
<dbReference type="SMART" id="SM00365">
    <property type="entry name" value="LRR_SD22"/>
    <property type="match status" value="9"/>
</dbReference>
<dbReference type="PRINTS" id="PR00019">
    <property type="entry name" value="LEURICHRPT"/>
</dbReference>
<feature type="chain" id="PRO_5042146134" description="Ig-like domain-containing protein" evidence="8">
    <location>
        <begin position="29"/>
        <end position="1041"/>
    </location>
</feature>
<dbReference type="InterPro" id="IPR003591">
    <property type="entry name" value="Leu-rich_rpt_typical-subtyp"/>
</dbReference>
<dbReference type="FunFam" id="3.80.10.10:FF:001164">
    <property type="entry name" value="GH01279p"/>
    <property type="match status" value="1"/>
</dbReference>
<protein>
    <recommendedName>
        <fullName evidence="9">Ig-like domain-containing protein</fullName>
    </recommendedName>
</protein>
<proteinExistence type="predicted"/>
<keyword evidence="5" id="KW-0325">Glycoprotein</keyword>
<dbReference type="Gene3D" id="2.60.40.10">
    <property type="entry name" value="Immunoglobulins"/>
    <property type="match status" value="3"/>
</dbReference>
<dbReference type="SMART" id="SM00408">
    <property type="entry name" value="IGc2"/>
    <property type="match status" value="3"/>
</dbReference>
<dbReference type="InterPro" id="IPR013783">
    <property type="entry name" value="Ig-like_fold"/>
</dbReference>
<dbReference type="InterPro" id="IPR001611">
    <property type="entry name" value="Leu-rich_rpt"/>
</dbReference>
<keyword evidence="7" id="KW-1133">Transmembrane helix</keyword>
<dbReference type="SUPFAM" id="SSF48726">
    <property type="entry name" value="Immunoglobulin"/>
    <property type="match status" value="3"/>
</dbReference>
<feature type="domain" description="Ig-like" evidence="9">
    <location>
        <begin position="612"/>
        <end position="701"/>
    </location>
</feature>
<accession>A0AAD9MPN3</accession>
<organism evidence="10 11">
    <name type="scientific">Paralvinella palmiformis</name>
    <dbReference type="NCBI Taxonomy" id="53620"/>
    <lineage>
        <taxon>Eukaryota</taxon>
        <taxon>Metazoa</taxon>
        <taxon>Spiralia</taxon>
        <taxon>Lophotrochozoa</taxon>
        <taxon>Annelida</taxon>
        <taxon>Polychaeta</taxon>
        <taxon>Sedentaria</taxon>
        <taxon>Canalipalpata</taxon>
        <taxon>Terebellida</taxon>
        <taxon>Terebelliformia</taxon>
        <taxon>Alvinellidae</taxon>
        <taxon>Paralvinella</taxon>
    </lineage>
</organism>